<keyword evidence="8" id="KW-1185">Reference proteome</keyword>
<organism evidence="7 8">
    <name type="scientific">Acetivibrio clariflavus (strain DSM 19732 / NBRC 101661 / EBR45)</name>
    <name type="common">Clostridium clariflavum</name>
    <dbReference type="NCBI Taxonomy" id="720554"/>
    <lineage>
        <taxon>Bacteria</taxon>
        <taxon>Bacillati</taxon>
        <taxon>Bacillota</taxon>
        <taxon>Clostridia</taxon>
        <taxon>Eubacteriales</taxon>
        <taxon>Oscillospiraceae</taxon>
        <taxon>Acetivibrio</taxon>
    </lineage>
</organism>
<dbReference type="STRING" id="720554.Clocl_2021"/>
<dbReference type="CDD" id="cd02869">
    <property type="entry name" value="PseudoU_synth_RluA_like"/>
    <property type="match status" value="1"/>
</dbReference>
<dbReference type="HOGENOM" id="CLU_016902_8_2_9"/>
<proteinExistence type="inferred from homology"/>
<dbReference type="PANTHER" id="PTHR21600:SF44">
    <property type="entry name" value="RIBOSOMAL LARGE SUBUNIT PSEUDOURIDINE SYNTHASE D"/>
    <property type="match status" value="1"/>
</dbReference>
<evidence type="ECO:0000256" key="1">
    <source>
        <dbReference type="ARBA" id="ARBA00000073"/>
    </source>
</evidence>
<dbReference type="OrthoDB" id="9807829at2"/>
<evidence type="ECO:0000259" key="6">
    <source>
        <dbReference type="Pfam" id="PF00849"/>
    </source>
</evidence>
<reference evidence="8" key="1">
    <citation type="submission" date="2011-12" db="EMBL/GenBank/DDBJ databases">
        <title>Complete sequence of Clostridium clariflavum DSM 19732.</title>
        <authorList>
            <consortium name="US DOE Joint Genome Institute"/>
            <person name="Lucas S."/>
            <person name="Han J."/>
            <person name="Lapidus A."/>
            <person name="Cheng J.-F."/>
            <person name="Goodwin L."/>
            <person name="Pitluck S."/>
            <person name="Peters L."/>
            <person name="Teshima H."/>
            <person name="Detter J.C."/>
            <person name="Han C."/>
            <person name="Tapia R."/>
            <person name="Land M."/>
            <person name="Hauser L."/>
            <person name="Kyrpides N."/>
            <person name="Ivanova N."/>
            <person name="Pagani I."/>
            <person name="Kitzmiller T."/>
            <person name="Lynd L."/>
            <person name="Izquierdo J."/>
            <person name="Woyke T."/>
        </authorList>
    </citation>
    <scope>NUCLEOTIDE SEQUENCE [LARGE SCALE GENOMIC DNA]</scope>
    <source>
        <strain evidence="8">DSM 19732 / NBRC 101661 / EBR45</strain>
    </source>
</reference>
<accession>G8LW16</accession>
<dbReference type="AlphaFoldDB" id="G8LW16"/>
<feature type="active site" evidence="3">
    <location>
        <position position="134"/>
    </location>
</feature>
<evidence type="ECO:0000256" key="5">
    <source>
        <dbReference type="RuleBase" id="RU362028"/>
    </source>
</evidence>
<dbReference type="EMBL" id="CP003065">
    <property type="protein sequence ID" value="AEV68620.1"/>
    <property type="molecule type" value="Genomic_DNA"/>
</dbReference>
<evidence type="ECO:0000256" key="4">
    <source>
        <dbReference type="PROSITE-ProRule" id="PRU00182"/>
    </source>
</evidence>
<dbReference type="GO" id="GO:0009982">
    <property type="term" value="F:pseudouridine synthase activity"/>
    <property type="evidence" value="ECO:0007669"/>
    <property type="project" value="InterPro"/>
</dbReference>
<reference evidence="7 8" key="2">
    <citation type="journal article" date="2012" name="Stand. Genomic Sci.">
        <title>Complete Genome Sequence of Clostridium clariflavum DSM 19732.</title>
        <authorList>
            <person name="Izquierdo J.A."/>
            <person name="Goodwin L."/>
            <person name="Davenport K.W."/>
            <person name="Teshima H."/>
            <person name="Bruce D."/>
            <person name="Detter C."/>
            <person name="Tapia R."/>
            <person name="Han S."/>
            <person name="Land M."/>
            <person name="Hauser L."/>
            <person name="Jeffries C.D."/>
            <person name="Han J."/>
            <person name="Pitluck S."/>
            <person name="Nolan M."/>
            <person name="Chen A."/>
            <person name="Huntemann M."/>
            <person name="Mavromatis K."/>
            <person name="Mikhailova N."/>
            <person name="Liolios K."/>
            <person name="Woyke T."/>
            <person name="Lynd L.R."/>
        </authorList>
    </citation>
    <scope>NUCLEOTIDE SEQUENCE [LARGE SCALE GENOMIC DNA]</scope>
    <source>
        <strain evidence="8">DSM 19732 / NBRC 101661 / EBR45</strain>
    </source>
</reference>
<evidence type="ECO:0000313" key="8">
    <source>
        <dbReference type="Proteomes" id="UP000005435"/>
    </source>
</evidence>
<dbReference type="GO" id="GO:0003723">
    <property type="term" value="F:RNA binding"/>
    <property type="evidence" value="ECO:0007669"/>
    <property type="project" value="UniProtKB-KW"/>
</dbReference>
<dbReference type="PANTHER" id="PTHR21600">
    <property type="entry name" value="MITOCHONDRIAL RNA PSEUDOURIDINE SYNTHASE"/>
    <property type="match status" value="1"/>
</dbReference>
<name>G8LW16_ACECE</name>
<dbReference type="InterPro" id="IPR020103">
    <property type="entry name" value="PsdUridine_synth_cat_dom_sf"/>
</dbReference>
<dbReference type="PROSITE" id="PS50889">
    <property type="entry name" value="S4"/>
    <property type="match status" value="1"/>
</dbReference>
<feature type="domain" description="Pseudouridine synthase RsuA/RluA-like" evidence="6">
    <location>
        <begin position="88"/>
        <end position="238"/>
    </location>
</feature>
<gene>
    <name evidence="7" type="ordered locus">Clocl_2021</name>
</gene>
<comment type="catalytic activity">
    <reaction evidence="1 5">
        <text>a uridine in RNA = a pseudouridine in RNA</text>
        <dbReference type="Rhea" id="RHEA:48348"/>
        <dbReference type="Rhea" id="RHEA-COMP:12068"/>
        <dbReference type="Rhea" id="RHEA-COMP:12069"/>
        <dbReference type="ChEBI" id="CHEBI:65314"/>
        <dbReference type="ChEBI" id="CHEBI:65315"/>
    </reaction>
</comment>
<dbReference type="RefSeq" id="WP_014255200.1">
    <property type="nucleotide sequence ID" value="NC_016627.1"/>
</dbReference>
<dbReference type="Gene3D" id="3.30.2350.10">
    <property type="entry name" value="Pseudouridine synthase"/>
    <property type="match status" value="1"/>
</dbReference>
<dbReference type="GO" id="GO:0000455">
    <property type="term" value="P:enzyme-directed rRNA pseudouridine synthesis"/>
    <property type="evidence" value="ECO:0007669"/>
    <property type="project" value="TreeGrafter"/>
</dbReference>
<evidence type="ECO:0000256" key="2">
    <source>
        <dbReference type="ARBA" id="ARBA00010876"/>
    </source>
</evidence>
<keyword evidence="5" id="KW-0413">Isomerase</keyword>
<keyword evidence="4" id="KW-0694">RNA-binding</keyword>
<dbReference type="SUPFAM" id="SSF55120">
    <property type="entry name" value="Pseudouridine synthase"/>
    <property type="match status" value="1"/>
</dbReference>
<dbReference type="Proteomes" id="UP000005435">
    <property type="component" value="Chromosome"/>
</dbReference>
<dbReference type="InterPro" id="IPR006225">
    <property type="entry name" value="PsdUridine_synth_RluC/D"/>
</dbReference>
<dbReference type="KEGG" id="ccl:Clocl_2021"/>
<dbReference type="NCBIfam" id="TIGR00005">
    <property type="entry name" value="rluA_subfam"/>
    <property type="match status" value="1"/>
</dbReference>
<dbReference type="InterPro" id="IPR006145">
    <property type="entry name" value="PsdUridine_synth_RsuA/RluA"/>
</dbReference>
<comment type="function">
    <text evidence="5">Responsible for synthesis of pseudouridine from uracil.</text>
</comment>
<dbReference type="InterPro" id="IPR050188">
    <property type="entry name" value="RluA_PseudoU_synthase"/>
</dbReference>
<sequence>MIITYTVEQDENGKDVKYILKHRMEISNRLMQKLKYQNKIKLNQKPVFVNAIVSAGDVLEVDIDYDDEVEDLVPQDIPIDIIYEDDCLIAVNKDSNIVVHPTCLHLDGTLANAVAHHMMKKGMAKKIRPVIRLDRNTSGIIIFAKNSYTQESLIRQMNKRIFQKEYIGIVHGRVENPKGTIDLPIERKEGSIMIRHVSPSGDKSVTHFETLEILKNASLLKFRLETGRTHQIRVHCQAIGHPLLGDTMYPYLDISQRPNISNRIENDRVIYELGNTISDNSFPIAQTTHTSLPVDIIERQALHSFRVEFIHPITKKTLQLVAPIPKDIDKALEILRK</sequence>
<evidence type="ECO:0000313" key="7">
    <source>
        <dbReference type="EMBL" id="AEV68620.1"/>
    </source>
</evidence>
<protein>
    <recommendedName>
        <fullName evidence="5">Pseudouridine synthase</fullName>
        <ecNumber evidence="5">5.4.99.-</ecNumber>
    </recommendedName>
</protein>
<dbReference type="EC" id="5.4.99.-" evidence="5"/>
<dbReference type="GO" id="GO:0140098">
    <property type="term" value="F:catalytic activity, acting on RNA"/>
    <property type="evidence" value="ECO:0007669"/>
    <property type="project" value="UniProtKB-ARBA"/>
</dbReference>
<evidence type="ECO:0000256" key="3">
    <source>
        <dbReference type="PIRSR" id="PIRSR606225-1"/>
    </source>
</evidence>
<dbReference type="Pfam" id="PF00849">
    <property type="entry name" value="PseudoU_synth_2"/>
    <property type="match status" value="1"/>
</dbReference>
<dbReference type="eggNOG" id="COG0564">
    <property type="taxonomic scope" value="Bacteria"/>
</dbReference>
<comment type="similarity">
    <text evidence="2 5">Belongs to the pseudouridine synthase RluA family.</text>
</comment>